<evidence type="ECO:0000256" key="4">
    <source>
        <dbReference type="ARBA" id="ARBA00020994"/>
    </source>
</evidence>
<organism evidence="10 11">
    <name type="scientific">Streptomyces yaizuensis</name>
    <dbReference type="NCBI Taxonomy" id="2989713"/>
    <lineage>
        <taxon>Bacteria</taxon>
        <taxon>Bacillati</taxon>
        <taxon>Actinomycetota</taxon>
        <taxon>Actinomycetes</taxon>
        <taxon>Kitasatosporales</taxon>
        <taxon>Streptomycetaceae</taxon>
        <taxon>Streptomyces</taxon>
    </lineage>
</organism>
<dbReference type="InterPro" id="IPR014027">
    <property type="entry name" value="UDP-Glc/GDP-Man_DH_C"/>
</dbReference>
<keyword evidence="11" id="KW-1185">Reference proteome</keyword>
<evidence type="ECO:0000256" key="8">
    <source>
        <dbReference type="PIRNR" id="PIRNR000124"/>
    </source>
</evidence>
<dbReference type="InterPro" id="IPR036220">
    <property type="entry name" value="UDP-Glc/GDP-Man_DH_C_sf"/>
</dbReference>
<dbReference type="PANTHER" id="PTHR43750">
    <property type="entry name" value="UDP-GLUCOSE 6-DEHYDROGENASE TUAD"/>
    <property type="match status" value="1"/>
</dbReference>
<dbReference type="InterPro" id="IPR028358">
    <property type="entry name" value="GDPman_DH"/>
</dbReference>
<evidence type="ECO:0000256" key="5">
    <source>
        <dbReference type="ARBA" id="ARBA00022841"/>
    </source>
</evidence>
<dbReference type="Proteomes" id="UP001291653">
    <property type="component" value="Unassembled WGS sequence"/>
</dbReference>
<keyword evidence="7" id="KW-0520">NAD</keyword>
<reference evidence="10 11" key="1">
    <citation type="submission" date="2022-10" db="EMBL/GenBank/DDBJ databases">
        <title>Draft genome sequence of Streptomyces sp. YSPA8.</title>
        <authorList>
            <person name="Moriuchi R."/>
            <person name="Dohra H."/>
            <person name="Yamamura H."/>
            <person name="Kodani S."/>
        </authorList>
    </citation>
    <scope>NUCLEOTIDE SEQUENCE [LARGE SCALE GENOMIC DNA]</scope>
    <source>
        <strain evidence="10 11">YSPA8</strain>
    </source>
</reference>
<dbReference type="InterPro" id="IPR008927">
    <property type="entry name" value="6-PGluconate_DH-like_C_sf"/>
</dbReference>
<evidence type="ECO:0000313" key="10">
    <source>
        <dbReference type="EMBL" id="GLF92963.1"/>
    </source>
</evidence>
<evidence type="ECO:0000256" key="7">
    <source>
        <dbReference type="ARBA" id="ARBA00023027"/>
    </source>
</evidence>
<keyword evidence="5" id="KW-0016">Alginate biosynthesis</keyword>
<dbReference type="SUPFAM" id="SSF51735">
    <property type="entry name" value="NAD(P)-binding Rossmann-fold domains"/>
    <property type="match status" value="1"/>
</dbReference>
<protein>
    <recommendedName>
        <fullName evidence="4">GDP-mannose 6-dehydrogenase</fullName>
        <ecNumber evidence="3">1.1.1.132</ecNumber>
    </recommendedName>
</protein>
<dbReference type="PIRSF" id="PIRSF500135">
    <property type="entry name" value="GDPman_DH"/>
    <property type="match status" value="1"/>
</dbReference>
<dbReference type="Pfam" id="PF00984">
    <property type="entry name" value="UDPG_MGDP_dh"/>
    <property type="match status" value="1"/>
</dbReference>
<dbReference type="PIRSF" id="PIRSF000124">
    <property type="entry name" value="UDPglc_GDPman_dh"/>
    <property type="match status" value="1"/>
</dbReference>
<dbReference type="Gene3D" id="3.40.50.720">
    <property type="entry name" value="NAD(P)-binding Rossmann-like Domain"/>
    <property type="match status" value="2"/>
</dbReference>
<dbReference type="EC" id="1.1.1.132" evidence="3"/>
<dbReference type="Pfam" id="PF03721">
    <property type="entry name" value="UDPG_MGDP_dh_N"/>
    <property type="match status" value="1"/>
</dbReference>
<dbReference type="InterPro" id="IPR017476">
    <property type="entry name" value="UDP-Glc/GDP-Man"/>
</dbReference>
<comment type="caution">
    <text evidence="10">The sequence shown here is derived from an EMBL/GenBank/DDBJ whole genome shotgun (WGS) entry which is preliminary data.</text>
</comment>
<evidence type="ECO:0000256" key="1">
    <source>
        <dbReference type="ARBA" id="ARBA00005182"/>
    </source>
</evidence>
<dbReference type="Gene3D" id="1.20.5.170">
    <property type="match status" value="1"/>
</dbReference>
<gene>
    <name evidence="10" type="ORF">SYYSPA8_01720</name>
</gene>
<dbReference type="SMART" id="SM00984">
    <property type="entry name" value="UDPG_MGDP_dh_C"/>
    <property type="match status" value="1"/>
</dbReference>
<dbReference type="InterPro" id="IPR036291">
    <property type="entry name" value="NAD(P)-bd_dom_sf"/>
</dbReference>
<dbReference type="PROSITE" id="PS51257">
    <property type="entry name" value="PROKAR_LIPOPROTEIN"/>
    <property type="match status" value="1"/>
</dbReference>
<feature type="domain" description="UDP-glucose/GDP-mannose dehydrogenase C-terminal" evidence="9">
    <location>
        <begin position="329"/>
        <end position="436"/>
    </location>
</feature>
<evidence type="ECO:0000256" key="3">
    <source>
        <dbReference type="ARBA" id="ARBA00012932"/>
    </source>
</evidence>
<dbReference type="SUPFAM" id="SSF52413">
    <property type="entry name" value="UDP-glucose/GDP-mannose dehydrogenase C-terminal domain"/>
    <property type="match status" value="1"/>
</dbReference>
<evidence type="ECO:0000313" key="11">
    <source>
        <dbReference type="Proteomes" id="UP001291653"/>
    </source>
</evidence>
<dbReference type="InterPro" id="IPR001732">
    <property type="entry name" value="UDP-Glc/GDP-Man_DH_N"/>
</dbReference>
<dbReference type="NCBIfam" id="TIGR03026">
    <property type="entry name" value="NDP-sugDHase"/>
    <property type="match status" value="1"/>
</dbReference>
<dbReference type="EMBL" id="BSBI01000001">
    <property type="protein sequence ID" value="GLF92963.1"/>
    <property type="molecule type" value="Genomic_DNA"/>
</dbReference>
<comment type="pathway">
    <text evidence="1">Glycan biosynthesis; alginate biosynthesis.</text>
</comment>
<evidence type="ECO:0000256" key="2">
    <source>
        <dbReference type="ARBA" id="ARBA00006601"/>
    </source>
</evidence>
<keyword evidence="6" id="KW-0560">Oxidoreductase</keyword>
<sequence>MRVSVFGLGYVGCVSAACLASMGHEVIGVDVNQVKVDLVNDGKAPVVEERIGELIAEVVRTGALRATGDVREAVLGSDISLICVGTPSEPNGSLCTTYLERVTEQIGAVLAERGKDGECGEDGEGGGRQTVVFRSTMLPGTALNLLVPILEKAVGGTAGVDFGVAVNPEFLREGTSVRDFFDPPKTVIGELDRASGDAVAALYDSLPGEVFRVSVPTAEAIKYADNAFHGLKVGFANELGAVYQALGVDSHQVMDVFLADRKLNISPAYLRPGFAFGGSCLPKDLRSLVHAAQRADVSVPILANVLPSNSAHLQRAVELVERTGKRRVGLFGLSFKPGTDDLRESPLVELAERLFGKGYDLRIHDANVSLSRLLGANREYIETRLPHLAQLLADSVEEVLQHAEVCLVGTRDPAVLAALPHGDGPVIVDLIRLPDAETRRTEPGYMGLAW</sequence>
<dbReference type="Pfam" id="PF03720">
    <property type="entry name" value="UDPG_MGDP_dh_C"/>
    <property type="match status" value="1"/>
</dbReference>
<dbReference type="PANTHER" id="PTHR43750:SF1">
    <property type="entry name" value="GDP-MANNOSE 6-DEHYDROGENASE"/>
    <property type="match status" value="1"/>
</dbReference>
<proteinExistence type="inferred from homology"/>
<comment type="similarity">
    <text evidence="2 8">Belongs to the UDP-glucose/GDP-mannose dehydrogenase family.</text>
</comment>
<evidence type="ECO:0000259" key="9">
    <source>
        <dbReference type="SMART" id="SM00984"/>
    </source>
</evidence>
<name>A0ABQ5NS49_9ACTN</name>
<evidence type="ECO:0000256" key="6">
    <source>
        <dbReference type="ARBA" id="ARBA00023002"/>
    </source>
</evidence>
<dbReference type="SUPFAM" id="SSF48179">
    <property type="entry name" value="6-phosphogluconate dehydrogenase C-terminal domain-like"/>
    <property type="match status" value="1"/>
</dbReference>
<dbReference type="InterPro" id="IPR014026">
    <property type="entry name" value="UDP-Glc/GDP-Man_DH_dimer"/>
</dbReference>
<accession>A0ABQ5NS49</accession>
<dbReference type="RefSeq" id="WP_323445078.1">
    <property type="nucleotide sequence ID" value="NZ_BSBI01000001.1"/>
</dbReference>